<name>A0ABV7YVA9_9BACT</name>
<dbReference type="Pfam" id="PF03330">
    <property type="entry name" value="DPBB_1"/>
    <property type="match status" value="1"/>
</dbReference>
<keyword evidence="2 3" id="KW-0961">Cell wall biogenesis/degradation</keyword>
<evidence type="ECO:0000256" key="3">
    <source>
        <dbReference type="HAMAP-Rule" id="MF_02071"/>
    </source>
</evidence>
<organism evidence="6 7">
    <name type="scientific">Lacihabitans lacunae</name>
    <dbReference type="NCBI Taxonomy" id="1028214"/>
    <lineage>
        <taxon>Bacteria</taxon>
        <taxon>Pseudomonadati</taxon>
        <taxon>Bacteroidota</taxon>
        <taxon>Cytophagia</taxon>
        <taxon>Cytophagales</taxon>
        <taxon>Leadbetterellaceae</taxon>
        <taxon>Lacihabitans</taxon>
    </lineage>
</organism>
<comment type="similarity">
    <text evidence="3 4">Belongs to the RlpA family.</text>
</comment>
<evidence type="ECO:0000313" key="6">
    <source>
        <dbReference type="EMBL" id="MFC3810812.1"/>
    </source>
</evidence>
<gene>
    <name evidence="3" type="primary">rlpA</name>
    <name evidence="6" type="ORF">ACFOOI_09105</name>
</gene>
<dbReference type="PANTHER" id="PTHR34183">
    <property type="entry name" value="ENDOLYTIC PEPTIDOGLYCAN TRANSGLYCOSYLASE RLPA"/>
    <property type="match status" value="1"/>
</dbReference>
<evidence type="ECO:0000259" key="5">
    <source>
        <dbReference type="Pfam" id="PF03330"/>
    </source>
</evidence>
<keyword evidence="1 3" id="KW-0456">Lyase</keyword>
<dbReference type="InterPro" id="IPR009009">
    <property type="entry name" value="RlpA-like_DPBB"/>
</dbReference>
<dbReference type="InterPro" id="IPR036908">
    <property type="entry name" value="RlpA-like_sf"/>
</dbReference>
<dbReference type="Proteomes" id="UP001595616">
    <property type="component" value="Unassembled WGS sequence"/>
</dbReference>
<dbReference type="InterPro" id="IPR012997">
    <property type="entry name" value="RplA"/>
</dbReference>
<dbReference type="SUPFAM" id="SSF50685">
    <property type="entry name" value="Barwin-like endoglucanases"/>
    <property type="match status" value="1"/>
</dbReference>
<reference evidence="7" key="1">
    <citation type="journal article" date="2019" name="Int. J. Syst. Evol. Microbiol.">
        <title>The Global Catalogue of Microorganisms (GCM) 10K type strain sequencing project: providing services to taxonomists for standard genome sequencing and annotation.</title>
        <authorList>
            <consortium name="The Broad Institute Genomics Platform"/>
            <consortium name="The Broad Institute Genome Sequencing Center for Infectious Disease"/>
            <person name="Wu L."/>
            <person name="Ma J."/>
        </authorList>
    </citation>
    <scope>NUCLEOTIDE SEQUENCE [LARGE SCALE GENOMIC DNA]</scope>
    <source>
        <strain evidence="7">CECT 7956</strain>
    </source>
</reference>
<dbReference type="RefSeq" id="WP_379837247.1">
    <property type="nucleotide sequence ID" value="NZ_JBHRYQ010000001.1"/>
</dbReference>
<evidence type="ECO:0000256" key="4">
    <source>
        <dbReference type="RuleBase" id="RU003495"/>
    </source>
</evidence>
<sequence>MFFLVLFSFQISVAQGVELGKVFSGSCSYYATKFHNRKTANGELMNNLDYTCAHPTLPFGTMLEVTNLKNGKSVIVRVNDRGPYSRARVIDVSYGAAKRLGMIMMGVIKIKAKIVGENGEVLLNTRPESGLMQELFYGDSTRVKVPFKNDMSSKLLDSTKRLN</sequence>
<dbReference type="HAMAP" id="MF_02071">
    <property type="entry name" value="RlpA"/>
    <property type="match status" value="1"/>
</dbReference>
<comment type="caution">
    <text evidence="6">The sequence shown here is derived from an EMBL/GenBank/DDBJ whole genome shotgun (WGS) entry which is preliminary data.</text>
</comment>
<comment type="function">
    <text evidence="3">Lytic transglycosylase with a strong preference for naked glycan strands that lack stem peptides.</text>
</comment>
<accession>A0ABV7YVA9</accession>
<feature type="domain" description="RlpA-like protein double-psi beta-barrel" evidence="5">
    <location>
        <begin position="24"/>
        <end position="111"/>
    </location>
</feature>
<proteinExistence type="inferred from homology"/>
<dbReference type="EC" id="4.2.2.-" evidence="3"/>
<dbReference type="PANTHER" id="PTHR34183:SF1">
    <property type="entry name" value="ENDOLYTIC PEPTIDOGLYCAN TRANSGLYCOSYLASE RLPA"/>
    <property type="match status" value="1"/>
</dbReference>
<protein>
    <recommendedName>
        <fullName evidence="3">Probable endolytic peptidoglycan transglycosylase RlpA</fullName>
        <ecNumber evidence="3">4.2.2.-</ecNumber>
    </recommendedName>
</protein>
<dbReference type="CDD" id="cd22268">
    <property type="entry name" value="DPBB_RlpA-like"/>
    <property type="match status" value="1"/>
</dbReference>
<dbReference type="InterPro" id="IPR034718">
    <property type="entry name" value="RlpA"/>
</dbReference>
<evidence type="ECO:0000256" key="1">
    <source>
        <dbReference type="ARBA" id="ARBA00023239"/>
    </source>
</evidence>
<evidence type="ECO:0000256" key="2">
    <source>
        <dbReference type="ARBA" id="ARBA00023316"/>
    </source>
</evidence>
<evidence type="ECO:0000313" key="7">
    <source>
        <dbReference type="Proteomes" id="UP001595616"/>
    </source>
</evidence>
<dbReference type="Gene3D" id="2.40.40.10">
    <property type="entry name" value="RlpA-like domain"/>
    <property type="match status" value="1"/>
</dbReference>
<dbReference type="EMBL" id="JBHRYQ010000001">
    <property type="protein sequence ID" value="MFC3810812.1"/>
    <property type="molecule type" value="Genomic_DNA"/>
</dbReference>
<dbReference type="NCBIfam" id="TIGR00413">
    <property type="entry name" value="rlpA"/>
    <property type="match status" value="1"/>
</dbReference>
<keyword evidence="7" id="KW-1185">Reference proteome</keyword>